<organism evidence="2 3">
    <name type="scientific">Alosa alosa</name>
    <name type="common">allis shad</name>
    <dbReference type="NCBI Taxonomy" id="278164"/>
    <lineage>
        <taxon>Eukaryota</taxon>
        <taxon>Metazoa</taxon>
        <taxon>Chordata</taxon>
        <taxon>Craniata</taxon>
        <taxon>Vertebrata</taxon>
        <taxon>Euteleostomi</taxon>
        <taxon>Actinopterygii</taxon>
        <taxon>Neopterygii</taxon>
        <taxon>Teleostei</taxon>
        <taxon>Clupei</taxon>
        <taxon>Clupeiformes</taxon>
        <taxon>Clupeoidei</taxon>
        <taxon>Clupeidae</taxon>
        <taxon>Alosa</taxon>
    </lineage>
</organism>
<evidence type="ECO:0000313" key="3">
    <source>
        <dbReference type="Proteomes" id="UP000823561"/>
    </source>
</evidence>
<name>A0AAV6H5T4_9TELE</name>
<comment type="caution">
    <text evidence="2">The sequence shown here is derived from an EMBL/GenBank/DDBJ whole genome shotgun (WGS) entry which is preliminary data.</text>
</comment>
<keyword evidence="3" id="KW-1185">Reference proteome</keyword>
<feature type="compositionally biased region" description="Acidic residues" evidence="1">
    <location>
        <begin position="91"/>
        <end position="100"/>
    </location>
</feature>
<reference evidence="2" key="1">
    <citation type="submission" date="2020-10" db="EMBL/GenBank/DDBJ databases">
        <title>Chromosome-scale genome assembly of the Allis shad, Alosa alosa.</title>
        <authorList>
            <person name="Margot Z."/>
            <person name="Christophe K."/>
            <person name="Cabau C."/>
            <person name="Louis A."/>
            <person name="Berthelot C."/>
            <person name="Parey E."/>
            <person name="Roest Crollius H."/>
            <person name="Montfort J."/>
            <person name="Robinson-Rechavi M."/>
            <person name="Bucao C."/>
            <person name="Bouchez O."/>
            <person name="Gislard M."/>
            <person name="Lluch J."/>
            <person name="Milhes M."/>
            <person name="Lampietro C."/>
            <person name="Lopez Roques C."/>
            <person name="Donnadieu C."/>
            <person name="Braasch I."/>
            <person name="Desvignes T."/>
            <person name="Postlethwait J."/>
            <person name="Bobe J."/>
            <person name="Guiguen Y."/>
        </authorList>
    </citation>
    <scope>NUCLEOTIDE SEQUENCE</scope>
    <source>
        <strain evidence="2">M-15738</strain>
        <tissue evidence="2">Blood</tissue>
    </source>
</reference>
<sequence length="148" mass="16121">MSSEISESLMPEESSPVTGETTKQKKKQLGTQSMEQISASLGAGTMGDLSCLSTDQPLSDEALEAFKAAYEHAKGSNPAEQTGSEQNNTTCDDDDDEVGDESPPPPLSSVYLGDPETESYVHFYRTLNRILHADNIPSFGEEELMRER</sequence>
<feature type="region of interest" description="Disordered" evidence="1">
    <location>
        <begin position="1"/>
        <end position="54"/>
    </location>
</feature>
<dbReference type="Proteomes" id="UP000823561">
    <property type="component" value="Chromosome 4"/>
</dbReference>
<protein>
    <submittedName>
        <fullName evidence="2">Uncharacterized protein</fullName>
    </submittedName>
</protein>
<proteinExistence type="predicted"/>
<feature type="compositionally biased region" description="Polar residues" evidence="1">
    <location>
        <begin position="78"/>
        <end position="90"/>
    </location>
</feature>
<evidence type="ECO:0000313" key="2">
    <source>
        <dbReference type="EMBL" id="KAG5282434.1"/>
    </source>
</evidence>
<accession>A0AAV6H5T4</accession>
<dbReference type="EMBL" id="JADWDJ010000004">
    <property type="protein sequence ID" value="KAG5282434.1"/>
    <property type="molecule type" value="Genomic_DNA"/>
</dbReference>
<dbReference type="AlphaFoldDB" id="A0AAV6H5T4"/>
<feature type="region of interest" description="Disordered" evidence="1">
    <location>
        <begin position="70"/>
        <end position="115"/>
    </location>
</feature>
<gene>
    <name evidence="2" type="ORF">AALO_G00055970</name>
</gene>
<evidence type="ECO:0000256" key="1">
    <source>
        <dbReference type="SAM" id="MobiDB-lite"/>
    </source>
</evidence>